<dbReference type="EMBL" id="MHSW01000026">
    <property type="protein sequence ID" value="OHA51140.1"/>
    <property type="molecule type" value="Genomic_DNA"/>
</dbReference>
<dbReference type="InterPro" id="IPR011127">
    <property type="entry name" value="Dala_Dala_lig_N"/>
</dbReference>
<name>A0A1G2PS11_9BACT</name>
<keyword evidence="12" id="KW-0460">Magnesium</keyword>
<keyword evidence="4 10" id="KW-0436">Ligase</keyword>
<dbReference type="AlphaFoldDB" id="A0A1G2PS11"/>
<keyword evidence="9 10" id="KW-0961">Cell wall biogenesis/degradation</keyword>
<dbReference type="PROSITE" id="PS00843">
    <property type="entry name" value="DALA_DALA_LIGASE_1"/>
    <property type="match status" value="1"/>
</dbReference>
<sequence length="325" mass="35690">MININGDIGIIMGGPSSEHDISLRSGQMLISALSKKYNNLKPLVVTQEGKWQVENKIMQMDEALSDIKVAILATHGQWGEDGHLQAILEHFRIPYTGSRVGASLAAFDKSVSRGIFRLNELEVPQAFTIERNSFSNTDRVKDVLNLIPKGPWVVKPTEAGSSVGISVVKKEEDMPRALEEAWKYGPSILIEEYIDGIEVTCGILENIKTKQPQALPLTQIIPPAQHIFFDFSAKYSGETQEITPAKLDKKLVSAAQDTALRAHKAIGARHYSRVDMILKDGKPYVLELNTLPGLTAESLLPKQAQAAGIGFTELLEHLMGLALAE</sequence>
<keyword evidence="5 13" id="KW-0547">Nucleotide-binding</keyword>
<evidence type="ECO:0000256" key="11">
    <source>
        <dbReference type="PIRSR" id="PIRSR039102-1"/>
    </source>
</evidence>
<dbReference type="PIRSF" id="PIRSF039102">
    <property type="entry name" value="Ddl/VanB"/>
    <property type="match status" value="1"/>
</dbReference>
<dbReference type="PROSITE" id="PS50975">
    <property type="entry name" value="ATP_GRASP"/>
    <property type="match status" value="1"/>
</dbReference>
<comment type="similarity">
    <text evidence="2 10">Belongs to the D-alanine--D-alanine ligase family.</text>
</comment>
<proteinExistence type="inferred from homology"/>
<dbReference type="GO" id="GO:0071555">
    <property type="term" value="P:cell wall organization"/>
    <property type="evidence" value="ECO:0007669"/>
    <property type="project" value="UniProtKB-KW"/>
</dbReference>
<evidence type="ECO:0000256" key="3">
    <source>
        <dbReference type="ARBA" id="ARBA00022490"/>
    </source>
</evidence>
<organism evidence="15 16">
    <name type="scientific">Candidatus Terrybacteria bacterium RIFCSPLOWO2_01_FULL_40_23</name>
    <dbReference type="NCBI Taxonomy" id="1802366"/>
    <lineage>
        <taxon>Bacteria</taxon>
        <taxon>Candidatus Terryibacteriota</taxon>
    </lineage>
</organism>
<dbReference type="SUPFAM" id="SSF56059">
    <property type="entry name" value="Glutathione synthetase ATP-binding domain-like"/>
    <property type="match status" value="1"/>
</dbReference>
<dbReference type="HAMAP" id="MF_00047">
    <property type="entry name" value="Dala_Dala_lig"/>
    <property type="match status" value="1"/>
</dbReference>
<dbReference type="NCBIfam" id="TIGR01205">
    <property type="entry name" value="D_ala_D_alaTIGR"/>
    <property type="match status" value="1"/>
</dbReference>
<dbReference type="SUPFAM" id="SSF52440">
    <property type="entry name" value="PreATP-grasp domain"/>
    <property type="match status" value="1"/>
</dbReference>
<comment type="caution">
    <text evidence="15">The sequence shown here is derived from an EMBL/GenBank/DDBJ whole genome shotgun (WGS) entry which is preliminary data.</text>
</comment>
<evidence type="ECO:0000256" key="8">
    <source>
        <dbReference type="ARBA" id="ARBA00022984"/>
    </source>
</evidence>
<keyword evidence="12" id="KW-0479">Metal-binding</keyword>
<feature type="active site" evidence="11">
    <location>
        <position position="18"/>
    </location>
</feature>
<evidence type="ECO:0000256" key="4">
    <source>
        <dbReference type="ARBA" id="ARBA00022598"/>
    </source>
</evidence>
<evidence type="ECO:0000256" key="7">
    <source>
        <dbReference type="ARBA" id="ARBA00022960"/>
    </source>
</evidence>
<dbReference type="PANTHER" id="PTHR23132">
    <property type="entry name" value="D-ALANINE--D-ALANINE LIGASE"/>
    <property type="match status" value="1"/>
</dbReference>
<dbReference type="InterPro" id="IPR013815">
    <property type="entry name" value="ATP_grasp_subdomain_1"/>
</dbReference>
<evidence type="ECO:0000313" key="15">
    <source>
        <dbReference type="EMBL" id="OHA51140.1"/>
    </source>
</evidence>
<keyword evidence="3 10" id="KW-0963">Cytoplasm</keyword>
<dbReference type="GO" id="GO:0005737">
    <property type="term" value="C:cytoplasm"/>
    <property type="evidence" value="ECO:0007669"/>
    <property type="project" value="UniProtKB-SubCell"/>
</dbReference>
<dbReference type="InterPro" id="IPR000291">
    <property type="entry name" value="D-Ala_lig_Van_CS"/>
</dbReference>
<dbReference type="Gene3D" id="3.30.1490.20">
    <property type="entry name" value="ATP-grasp fold, A domain"/>
    <property type="match status" value="1"/>
</dbReference>
<comment type="function">
    <text evidence="10">Cell wall formation.</text>
</comment>
<dbReference type="GO" id="GO:0008360">
    <property type="term" value="P:regulation of cell shape"/>
    <property type="evidence" value="ECO:0007669"/>
    <property type="project" value="UniProtKB-KW"/>
</dbReference>
<feature type="binding site" evidence="12">
    <location>
        <position position="275"/>
    </location>
    <ligand>
        <name>Mg(2+)</name>
        <dbReference type="ChEBI" id="CHEBI:18420"/>
        <label>1</label>
    </ligand>
</feature>
<reference evidence="15 16" key="1">
    <citation type="journal article" date="2016" name="Nat. Commun.">
        <title>Thousands of microbial genomes shed light on interconnected biogeochemical processes in an aquifer system.</title>
        <authorList>
            <person name="Anantharaman K."/>
            <person name="Brown C.T."/>
            <person name="Hug L.A."/>
            <person name="Sharon I."/>
            <person name="Castelle C.J."/>
            <person name="Probst A.J."/>
            <person name="Thomas B.C."/>
            <person name="Singh A."/>
            <person name="Wilkins M.J."/>
            <person name="Karaoz U."/>
            <person name="Brodie E.L."/>
            <person name="Williams K.H."/>
            <person name="Hubbard S.S."/>
            <person name="Banfield J.F."/>
        </authorList>
    </citation>
    <scope>NUCLEOTIDE SEQUENCE [LARGE SCALE GENOMIC DNA]</scope>
</reference>
<dbReference type="Gene3D" id="3.40.50.20">
    <property type="match status" value="1"/>
</dbReference>
<evidence type="ECO:0000259" key="14">
    <source>
        <dbReference type="PROSITE" id="PS50975"/>
    </source>
</evidence>
<evidence type="ECO:0000313" key="16">
    <source>
        <dbReference type="Proteomes" id="UP000176951"/>
    </source>
</evidence>
<dbReference type="PROSITE" id="PS00844">
    <property type="entry name" value="DALA_DALA_LIGASE_2"/>
    <property type="match status" value="1"/>
</dbReference>
<evidence type="ECO:0000256" key="9">
    <source>
        <dbReference type="ARBA" id="ARBA00023316"/>
    </source>
</evidence>
<evidence type="ECO:0000256" key="5">
    <source>
        <dbReference type="ARBA" id="ARBA00022741"/>
    </source>
</evidence>
<evidence type="ECO:0000256" key="6">
    <source>
        <dbReference type="ARBA" id="ARBA00022840"/>
    </source>
</evidence>
<dbReference type="GO" id="GO:0008716">
    <property type="term" value="F:D-alanine-D-alanine ligase activity"/>
    <property type="evidence" value="ECO:0007669"/>
    <property type="project" value="UniProtKB-UniRule"/>
</dbReference>
<protein>
    <recommendedName>
        <fullName evidence="10">D-alanine--D-alanine ligase</fullName>
        <ecNumber evidence="10">6.3.2.4</ecNumber>
    </recommendedName>
    <alternativeName>
        <fullName evidence="10">D-Ala-D-Ala ligase</fullName>
    </alternativeName>
    <alternativeName>
        <fullName evidence="10">D-alanylalanine synthetase</fullName>
    </alternativeName>
</protein>
<comment type="subcellular location">
    <subcellularLocation>
        <location evidence="1 10">Cytoplasm</location>
    </subcellularLocation>
</comment>
<feature type="active site" evidence="11">
    <location>
        <position position="161"/>
    </location>
</feature>
<dbReference type="InterPro" id="IPR005905">
    <property type="entry name" value="D_ala_D_ala"/>
</dbReference>
<dbReference type="UniPathway" id="UPA00219"/>
<dbReference type="GO" id="GO:0046872">
    <property type="term" value="F:metal ion binding"/>
    <property type="evidence" value="ECO:0007669"/>
    <property type="project" value="UniProtKB-KW"/>
</dbReference>
<dbReference type="Proteomes" id="UP000176951">
    <property type="component" value="Unassembled WGS sequence"/>
</dbReference>
<evidence type="ECO:0000256" key="13">
    <source>
        <dbReference type="PROSITE-ProRule" id="PRU00409"/>
    </source>
</evidence>
<dbReference type="InterPro" id="IPR011761">
    <property type="entry name" value="ATP-grasp"/>
</dbReference>
<comment type="pathway">
    <text evidence="10">Cell wall biogenesis; peptidoglycan biosynthesis.</text>
</comment>
<dbReference type="Pfam" id="PF07478">
    <property type="entry name" value="Dala_Dala_lig_C"/>
    <property type="match status" value="1"/>
</dbReference>
<feature type="binding site" evidence="12">
    <location>
        <position position="287"/>
    </location>
    <ligand>
        <name>Mg(2+)</name>
        <dbReference type="ChEBI" id="CHEBI:18420"/>
        <label>2</label>
    </ligand>
</feature>
<comment type="catalytic activity">
    <reaction evidence="10">
        <text>2 D-alanine + ATP = D-alanyl-D-alanine + ADP + phosphate + H(+)</text>
        <dbReference type="Rhea" id="RHEA:11224"/>
        <dbReference type="ChEBI" id="CHEBI:15378"/>
        <dbReference type="ChEBI" id="CHEBI:30616"/>
        <dbReference type="ChEBI" id="CHEBI:43474"/>
        <dbReference type="ChEBI" id="CHEBI:57416"/>
        <dbReference type="ChEBI" id="CHEBI:57822"/>
        <dbReference type="ChEBI" id="CHEBI:456216"/>
        <dbReference type="EC" id="6.3.2.4"/>
    </reaction>
</comment>
<dbReference type="Gene3D" id="3.30.470.20">
    <property type="entry name" value="ATP-grasp fold, B domain"/>
    <property type="match status" value="1"/>
</dbReference>
<feature type="binding site" evidence="12">
    <location>
        <position position="287"/>
    </location>
    <ligand>
        <name>Mg(2+)</name>
        <dbReference type="ChEBI" id="CHEBI:18420"/>
        <label>1</label>
    </ligand>
</feature>
<dbReference type="GO" id="GO:0009252">
    <property type="term" value="P:peptidoglycan biosynthetic process"/>
    <property type="evidence" value="ECO:0007669"/>
    <property type="project" value="UniProtKB-UniRule"/>
</dbReference>
<evidence type="ECO:0000256" key="10">
    <source>
        <dbReference type="HAMAP-Rule" id="MF_00047"/>
    </source>
</evidence>
<comment type="cofactor">
    <cofactor evidence="12">
        <name>Mg(2+)</name>
        <dbReference type="ChEBI" id="CHEBI:18420"/>
    </cofactor>
    <cofactor evidence="12">
        <name>Mn(2+)</name>
        <dbReference type="ChEBI" id="CHEBI:29035"/>
    </cofactor>
    <text evidence="12">Binds 2 magnesium or manganese ions per subunit.</text>
</comment>
<dbReference type="Pfam" id="PF01820">
    <property type="entry name" value="Dala_Dala_lig_N"/>
    <property type="match status" value="1"/>
</dbReference>
<gene>
    <name evidence="10" type="primary">ddl</name>
    <name evidence="15" type="ORF">A3A97_00370</name>
</gene>
<evidence type="ECO:0000256" key="2">
    <source>
        <dbReference type="ARBA" id="ARBA00010871"/>
    </source>
</evidence>
<dbReference type="EC" id="6.3.2.4" evidence="10"/>
<dbReference type="InterPro" id="IPR016185">
    <property type="entry name" value="PreATP-grasp_dom_sf"/>
</dbReference>
<evidence type="ECO:0000256" key="12">
    <source>
        <dbReference type="PIRSR" id="PIRSR039102-3"/>
    </source>
</evidence>
<keyword evidence="6 13" id="KW-0067">ATP-binding</keyword>
<keyword evidence="7 10" id="KW-0133">Cell shape</keyword>
<feature type="domain" description="ATP-grasp" evidence="14">
    <location>
        <begin position="113"/>
        <end position="320"/>
    </location>
</feature>
<dbReference type="InterPro" id="IPR011095">
    <property type="entry name" value="Dala_Dala_lig_C"/>
</dbReference>
<keyword evidence="8 10" id="KW-0573">Peptidoglycan synthesis</keyword>
<dbReference type="PANTHER" id="PTHR23132:SF23">
    <property type="entry name" value="D-ALANINE--D-ALANINE LIGASE B"/>
    <property type="match status" value="1"/>
</dbReference>
<dbReference type="GO" id="GO:0005524">
    <property type="term" value="F:ATP binding"/>
    <property type="evidence" value="ECO:0007669"/>
    <property type="project" value="UniProtKB-UniRule"/>
</dbReference>
<feature type="binding site" evidence="12">
    <location>
        <position position="289"/>
    </location>
    <ligand>
        <name>Mg(2+)</name>
        <dbReference type="ChEBI" id="CHEBI:18420"/>
        <label>2</label>
    </ligand>
</feature>
<accession>A0A1G2PS11</accession>
<feature type="active site" evidence="11">
    <location>
        <position position="298"/>
    </location>
</feature>
<evidence type="ECO:0000256" key="1">
    <source>
        <dbReference type="ARBA" id="ARBA00004496"/>
    </source>
</evidence>
<keyword evidence="12" id="KW-0464">Manganese</keyword>
<dbReference type="NCBIfam" id="NF002378">
    <property type="entry name" value="PRK01372.1"/>
    <property type="match status" value="1"/>
</dbReference>